<dbReference type="EMBL" id="FN649731">
    <property type="protein sequence ID" value="CBN75298.1"/>
    <property type="molecule type" value="Genomic_DNA"/>
</dbReference>
<feature type="compositionally biased region" description="Basic and acidic residues" evidence="2">
    <location>
        <begin position="1211"/>
        <end position="1221"/>
    </location>
</feature>
<feature type="compositionally biased region" description="Gly residues" evidence="2">
    <location>
        <begin position="677"/>
        <end position="698"/>
    </location>
</feature>
<evidence type="ECO:0008006" key="5">
    <source>
        <dbReference type="Google" id="ProtNLM"/>
    </source>
</evidence>
<feature type="region of interest" description="Disordered" evidence="2">
    <location>
        <begin position="328"/>
        <end position="350"/>
    </location>
</feature>
<reference evidence="3 4" key="1">
    <citation type="journal article" date="2010" name="Nature">
        <title>The Ectocarpus genome and the independent evolution of multicellularity in brown algae.</title>
        <authorList>
            <person name="Cock J.M."/>
            <person name="Sterck L."/>
            <person name="Rouze P."/>
            <person name="Scornet D."/>
            <person name="Allen A.E."/>
            <person name="Amoutzias G."/>
            <person name="Anthouard V."/>
            <person name="Artiguenave F."/>
            <person name="Aury J.M."/>
            <person name="Badger J.H."/>
            <person name="Beszteri B."/>
            <person name="Billiau K."/>
            <person name="Bonnet E."/>
            <person name="Bothwell J.H."/>
            <person name="Bowler C."/>
            <person name="Boyen C."/>
            <person name="Brownlee C."/>
            <person name="Carrano C.J."/>
            <person name="Charrier B."/>
            <person name="Cho G.Y."/>
            <person name="Coelho S.M."/>
            <person name="Collen J."/>
            <person name="Corre E."/>
            <person name="Da Silva C."/>
            <person name="Delage L."/>
            <person name="Delaroque N."/>
            <person name="Dittami S.M."/>
            <person name="Doulbeau S."/>
            <person name="Elias M."/>
            <person name="Farnham G."/>
            <person name="Gachon C.M."/>
            <person name="Gschloessl B."/>
            <person name="Heesch S."/>
            <person name="Jabbari K."/>
            <person name="Jubin C."/>
            <person name="Kawai H."/>
            <person name="Kimura K."/>
            <person name="Kloareg B."/>
            <person name="Kupper F.C."/>
            <person name="Lang D."/>
            <person name="Le Bail A."/>
            <person name="Leblanc C."/>
            <person name="Lerouge P."/>
            <person name="Lohr M."/>
            <person name="Lopez P.J."/>
            <person name="Martens C."/>
            <person name="Maumus F."/>
            <person name="Michel G."/>
            <person name="Miranda-Saavedra D."/>
            <person name="Morales J."/>
            <person name="Moreau H."/>
            <person name="Motomura T."/>
            <person name="Nagasato C."/>
            <person name="Napoli C.A."/>
            <person name="Nelson D.R."/>
            <person name="Nyvall-Collen P."/>
            <person name="Peters A.F."/>
            <person name="Pommier C."/>
            <person name="Potin P."/>
            <person name="Poulain J."/>
            <person name="Quesneville H."/>
            <person name="Read B."/>
            <person name="Rensing S.A."/>
            <person name="Ritter A."/>
            <person name="Rousvoal S."/>
            <person name="Samanta M."/>
            <person name="Samson G."/>
            <person name="Schroeder D.C."/>
            <person name="Segurens B."/>
            <person name="Strittmatter M."/>
            <person name="Tonon T."/>
            <person name="Tregear J.W."/>
            <person name="Valentin K."/>
            <person name="von Dassow P."/>
            <person name="Yamagishi T."/>
            <person name="Van de Peer Y."/>
            <person name="Wincker P."/>
        </authorList>
    </citation>
    <scope>NUCLEOTIDE SEQUENCE [LARGE SCALE GENOMIC DNA]</scope>
    <source>
        <strain evidence="4">Ec32 / CCAP1310/4</strain>
    </source>
</reference>
<feature type="region of interest" description="Disordered" evidence="2">
    <location>
        <begin position="1115"/>
        <end position="1153"/>
    </location>
</feature>
<name>D8LT24_ECTSI</name>
<feature type="compositionally biased region" description="Low complexity" evidence="2">
    <location>
        <begin position="792"/>
        <end position="812"/>
    </location>
</feature>
<feature type="region of interest" description="Disordered" evidence="2">
    <location>
        <begin position="1204"/>
        <end position="1248"/>
    </location>
</feature>
<evidence type="ECO:0000256" key="2">
    <source>
        <dbReference type="SAM" id="MobiDB-lite"/>
    </source>
</evidence>
<feature type="region of interest" description="Disordered" evidence="2">
    <location>
        <begin position="276"/>
        <end position="296"/>
    </location>
</feature>
<feature type="coiled-coil region" evidence="1">
    <location>
        <begin position="36"/>
        <end position="63"/>
    </location>
</feature>
<dbReference type="Gene3D" id="3.30.40.10">
    <property type="entry name" value="Zinc/RING finger domain, C3HC4 (zinc finger)"/>
    <property type="match status" value="1"/>
</dbReference>
<dbReference type="CDD" id="cd00105">
    <property type="entry name" value="KH-I"/>
    <property type="match status" value="1"/>
</dbReference>
<protein>
    <recommendedName>
        <fullName evidence="5">RING-type domain-containing protein</fullName>
    </recommendedName>
</protein>
<evidence type="ECO:0000256" key="1">
    <source>
        <dbReference type="SAM" id="Coils"/>
    </source>
</evidence>
<dbReference type="Proteomes" id="UP000002630">
    <property type="component" value="Linkage Group LG06"/>
</dbReference>
<proteinExistence type="predicted"/>
<feature type="region of interest" description="Disordered" evidence="2">
    <location>
        <begin position="789"/>
        <end position="815"/>
    </location>
</feature>
<dbReference type="InterPro" id="IPR013083">
    <property type="entry name" value="Znf_RING/FYVE/PHD"/>
</dbReference>
<dbReference type="EMBL" id="FN649014">
    <property type="protein sequence ID" value="CBN75298.1"/>
    <property type="molecule type" value="Genomic_DNA"/>
</dbReference>
<organism evidence="3 4">
    <name type="scientific">Ectocarpus siliculosus</name>
    <name type="common">Brown alga</name>
    <name type="synonym">Conferva siliculosa</name>
    <dbReference type="NCBI Taxonomy" id="2880"/>
    <lineage>
        <taxon>Eukaryota</taxon>
        <taxon>Sar</taxon>
        <taxon>Stramenopiles</taxon>
        <taxon>Ochrophyta</taxon>
        <taxon>PX clade</taxon>
        <taxon>Phaeophyceae</taxon>
        <taxon>Ectocarpales</taxon>
        <taxon>Ectocarpaceae</taxon>
        <taxon>Ectocarpus</taxon>
    </lineage>
</organism>
<feature type="compositionally biased region" description="Basic and acidic residues" evidence="2">
    <location>
        <begin position="276"/>
        <end position="293"/>
    </location>
</feature>
<feature type="compositionally biased region" description="Low complexity" evidence="2">
    <location>
        <begin position="712"/>
        <end position="734"/>
    </location>
</feature>
<accession>D8LT24</accession>
<dbReference type="PANTHER" id="PTHR14879:SF5">
    <property type="entry name" value="RING-TYPE DOMAIN-CONTAINING PROTEIN"/>
    <property type="match status" value="1"/>
</dbReference>
<keyword evidence="1" id="KW-0175">Coiled coil</keyword>
<feature type="compositionally biased region" description="Acidic residues" evidence="2">
    <location>
        <begin position="1231"/>
        <end position="1242"/>
    </location>
</feature>
<feature type="compositionally biased region" description="Low complexity" evidence="2">
    <location>
        <begin position="1132"/>
        <end position="1142"/>
    </location>
</feature>
<feature type="compositionally biased region" description="Low complexity" evidence="2">
    <location>
        <begin position="329"/>
        <end position="350"/>
    </location>
</feature>
<sequence length="1462" mass="150813">MQYYQNTVVVEYVKNLVWETVPRCYGDTGIREVAAKAGMQTAIQRMRARADQTERKVLQHADRFPKPFSFASVQSLVAAQNRMVREELVAKLGIVDSARLEEVLPVQRGPGQRAMVSHVLTAAMMSTNIKGSDIRAVADGKSSDGSVVEPVDFSDDAADQRWQAELQRARQEADLERARQEAETKALISATEHWMSDASVHAAGTGRSTWWSADEPPPPLLSDSDSFCSCDDDDGGDDDSWLFGANVAGGAHAAARGGRAKDASLATTGVLGGADRIDRDGGVKRGPPADKRGKASRKVAAVSAMASAQGAAAPPPSVRDVAAIAEPRATSTDAGDTGASGAMGSSGASSAAGADMERWASIKRWVEGVAEGWMVPRREQLWHYFRGRIDGPVIADILMYHENNARATVIACAGMLDPPIAVTLCQSRAGASAASIGGGGAGGEAGRHGNNDNDVDESDISAIVSRANFLAETDCQDEDRLQALLDKAKGKEGINPVRKKLRKAIKALANELVANGCQDTRKLTAVLQRARGKPGLDKTRKMLKKSIKALPKKGSKNDNYLFHHGDNDDSGGGRANNDNNRGKKGFDLLATSRAVDKQLNRQLKGWAAGQGKSRAKVDVLRDATNNHRTVTVRGAPKNVSHAVRLLCQTIGNSVVVGEVEKYPPAASAAKPRVRFAVGGGHGDGGSDGGSDSGDGGGFDVMTKTRAPANHRNTTAAAWTTTDTTTSNKNNADNNDNNHITNICGHHTIHSKIGNAALTAAGMTMDTYPAPTERPSVGAGNNDVANRSAPSVGGACAATDPATAGASAAPAPAGTGGGDYEAVAGAGKHGAFFEGIDVPPRSTLSNNPGMRDTMDMVERLHAAGRGGQENHRQPHQQHAAPPVEAAAPATPGVVDRNIDFSTPGRPGFATVGDSFPAHPLYPMATAPPAAHPAGIPNVGNGIGHANMAHAGYVPAFDGGDAVGAPCFADLGGVAAAGTVGVGGSIDGLSAGAPPGFSRGRLGSINALPVPAEAGHSDASAMRFSTYRPSTVADAGTGNAAGSIPTITGHPNMTAASGLGAFAAPATRDGIYLAGDGGGGGGGGGAFPATGVNVDAGGYGFLASSAAFAQDLAPSDAATPAAPASVYHPPSTRPPAANRPDNAAKSTAPVGFATPDQPALATEAEGNYGQTASGTTLQQMSEQPSLHNGHISPAGEKGITAEVAGWGKAGGAGKDDGNNDGDNRGVFSPPSWTDDDNGDGDGDGVTDGAGAGALDEAVVVAEPDPHVEAVLKAAKCERILPLLVARQIDLRKLALMEYDDFKALEDENDASTRVARGPQLKIKHYSKRKMKELGVEIEPEKEEAVGYKNGGKKHAGHEGDSEGKCHVCWEKEIQVRTSSWLGGRSCAGLFFCFVLDVAAELAPFLSVLELLRRCSCAAPPAAALIIFCPCGHEACCVDCGKALEGGPCPICRAPVKEAARAFKG</sequence>
<feature type="region of interest" description="Disordered" evidence="2">
    <location>
        <begin position="549"/>
        <end position="584"/>
    </location>
</feature>
<dbReference type="InterPro" id="IPR051728">
    <property type="entry name" value="RING-FYVE_E3_ubiquitin-ligase"/>
</dbReference>
<dbReference type="InParanoid" id="D8LT24"/>
<gene>
    <name evidence="3" type="ORF">Esi_0078_0007</name>
</gene>
<dbReference type="PANTHER" id="PTHR14879">
    <property type="entry name" value="CASPASE REGULATOR, RING FINGER DOMAIN-CONTAINING"/>
    <property type="match status" value="1"/>
</dbReference>
<keyword evidence="4" id="KW-1185">Reference proteome</keyword>
<evidence type="ECO:0000313" key="4">
    <source>
        <dbReference type="Proteomes" id="UP000002630"/>
    </source>
</evidence>
<evidence type="ECO:0000313" key="3">
    <source>
        <dbReference type="EMBL" id="CBN75298.1"/>
    </source>
</evidence>
<feature type="region of interest" description="Disordered" evidence="2">
    <location>
        <begin position="677"/>
        <end position="734"/>
    </location>
</feature>
<dbReference type="OrthoDB" id="774873at2759"/>